<evidence type="ECO:0000313" key="2">
    <source>
        <dbReference type="EMBL" id="ALJ05131.1"/>
    </source>
</evidence>
<dbReference type="AlphaFoldDB" id="A0A0P0CL45"/>
<keyword evidence="1" id="KW-1133">Transmembrane helix</keyword>
<name>A0A0P0CL45_9FLAO</name>
<feature type="transmembrane region" description="Helical" evidence="1">
    <location>
        <begin position="6"/>
        <end position="25"/>
    </location>
</feature>
<protein>
    <recommendedName>
        <fullName evidence="4">Gas vesicle protein</fullName>
    </recommendedName>
</protein>
<keyword evidence="1" id="KW-0472">Membrane</keyword>
<dbReference type="OrthoDB" id="676025at2"/>
<organism evidence="2 3">
    <name type="scientific">Pseudalgibacter alginicilyticus</name>
    <dbReference type="NCBI Taxonomy" id="1736674"/>
    <lineage>
        <taxon>Bacteria</taxon>
        <taxon>Pseudomonadati</taxon>
        <taxon>Bacteroidota</taxon>
        <taxon>Flavobacteriia</taxon>
        <taxon>Flavobacteriales</taxon>
        <taxon>Flavobacteriaceae</taxon>
        <taxon>Pseudalgibacter</taxon>
    </lineage>
</organism>
<dbReference type="PATRIC" id="fig|1736674.3.peg.1706"/>
<evidence type="ECO:0000313" key="3">
    <source>
        <dbReference type="Proteomes" id="UP000057981"/>
    </source>
</evidence>
<sequence length="91" mass="10090">MKTNKAILGIIAGVAVGTTLGVLFAPDKGEKTRKKIAEKTMDAKDKLKESFDDFIETASEKYSSIKQEGEELLKSKKEDLKDKIIKETKKA</sequence>
<dbReference type="EMBL" id="CP012898">
    <property type="protein sequence ID" value="ALJ05131.1"/>
    <property type="molecule type" value="Genomic_DNA"/>
</dbReference>
<keyword evidence="3" id="KW-1185">Reference proteome</keyword>
<dbReference type="InterPro" id="IPR052928">
    <property type="entry name" value="Desiccation-related_membrane"/>
</dbReference>
<dbReference type="KEGG" id="ahz:APS56_08330"/>
<dbReference type="Proteomes" id="UP000057981">
    <property type="component" value="Chromosome"/>
</dbReference>
<keyword evidence="1" id="KW-0812">Transmembrane</keyword>
<dbReference type="PANTHER" id="PTHR35792:SF2">
    <property type="entry name" value="GENERAL STRESS PROTEIN"/>
    <property type="match status" value="1"/>
</dbReference>
<dbReference type="STRING" id="1736674.APS56_08330"/>
<dbReference type="Pfam" id="PF12732">
    <property type="entry name" value="YtxH"/>
    <property type="match status" value="1"/>
</dbReference>
<gene>
    <name evidence="2" type="ORF">APS56_08330</name>
</gene>
<proteinExistence type="predicted"/>
<evidence type="ECO:0008006" key="4">
    <source>
        <dbReference type="Google" id="ProtNLM"/>
    </source>
</evidence>
<dbReference type="RefSeq" id="WP_054727109.1">
    <property type="nucleotide sequence ID" value="NZ_CP012898.1"/>
</dbReference>
<dbReference type="InterPro" id="IPR024623">
    <property type="entry name" value="YtxH"/>
</dbReference>
<dbReference type="PANTHER" id="PTHR35792">
    <property type="entry name" value="GENERAL STRESS PROTEIN"/>
    <property type="match status" value="1"/>
</dbReference>
<accession>A0A0P0CL45</accession>
<reference evidence="2 3" key="1">
    <citation type="submission" date="2015-10" db="EMBL/GenBank/DDBJ databases">
        <authorList>
            <person name="Gilbert D.G."/>
        </authorList>
    </citation>
    <scope>NUCLEOTIDE SEQUENCE [LARGE SCALE GENOMIC DNA]</scope>
    <source>
        <strain evidence="3">HZ-22</strain>
    </source>
</reference>
<evidence type="ECO:0000256" key="1">
    <source>
        <dbReference type="SAM" id="Phobius"/>
    </source>
</evidence>